<feature type="chain" id="PRO_5041683542" description="LysM domain-containing protein" evidence="3">
    <location>
        <begin position="27"/>
        <end position="590"/>
    </location>
</feature>
<comment type="caution">
    <text evidence="5">The sequence shown here is derived from an EMBL/GenBank/DDBJ whole genome shotgun (WGS) entry which is preliminary data.</text>
</comment>
<dbReference type="EMBL" id="BTGU01000007">
    <property type="protein sequence ID" value="GMN38288.1"/>
    <property type="molecule type" value="Genomic_DNA"/>
</dbReference>
<dbReference type="PANTHER" id="PTHR33734:SF11">
    <property type="entry name" value="LYSM DOMAIN-CONTAINING GPI-ANCHORED PROTEIN 2"/>
    <property type="match status" value="1"/>
</dbReference>
<keyword evidence="2" id="KW-0472">Membrane</keyword>
<keyword evidence="2" id="KW-0812">Transmembrane</keyword>
<gene>
    <name evidence="5" type="ORF">TIFTF001_007499</name>
</gene>
<dbReference type="Gene3D" id="3.10.350.10">
    <property type="entry name" value="LysM domain"/>
    <property type="match status" value="2"/>
</dbReference>
<organism evidence="5 6">
    <name type="scientific">Ficus carica</name>
    <name type="common">Common fig</name>
    <dbReference type="NCBI Taxonomy" id="3494"/>
    <lineage>
        <taxon>Eukaryota</taxon>
        <taxon>Viridiplantae</taxon>
        <taxon>Streptophyta</taxon>
        <taxon>Embryophyta</taxon>
        <taxon>Tracheophyta</taxon>
        <taxon>Spermatophyta</taxon>
        <taxon>Magnoliopsida</taxon>
        <taxon>eudicotyledons</taxon>
        <taxon>Gunneridae</taxon>
        <taxon>Pentapetalae</taxon>
        <taxon>rosids</taxon>
        <taxon>fabids</taxon>
        <taxon>Rosales</taxon>
        <taxon>Moraceae</taxon>
        <taxon>Ficeae</taxon>
        <taxon>Ficus</taxon>
    </lineage>
</organism>
<dbReference type="AlphaFoldDB" id="A0AA88CX72"/>
<dbReference type="SMART" id="SM00257">
    <property type="entry name" value="LysM"/>
    <property type="match status" value="2"/>
</dbReference>
<name>A0AA88CX72_FICCA</name>
<dbReference type="Pfam" id="PF01476">
    <property type="entry name" value="LysM"/>
    <property type="match status" value="2"/>
</dbReference>
<dbReference type="SUPFAM" id="SSF54106">
    <property type="entry name" value="LysM domain"/>
    <property type="match status" value="2"/>
</dbReference>
<evidence type="ECO:0000256" key="2">
    <source>
        <dbReference type="SAM" id="Phobius"/>
    </source>
</evidence>
<evidence type="ECO:0000313" key="6">
    <source>
        <dbReference type="Proteomes" id="UP001187192"/>
    </source>
</evidence>
<feature type="region of interest" description="Disordered" evidence="1">
    <location>
        <begin position="388"/>
        <end position="440"/>
    </location>
</feature>
<feature type="domain" description="LysM" evidence="4">
    <location>
        <begin position="177"/>
        <end position="221"/>
    </location>
</feature>
<proteinExistence type="predicted"/>
<evidence type="ECO:0000256" key="3">
    <source>
        <dbReference type="SAM" id="SignalP"/>
    </source>
</evidence>
<dbReference type="InterPro" id="IPR018392">
    <property type="entry name" value="LysM"/>
</dbReference>
<accession>A0AA88CX72</accession>
<dbReference type="CDD" id="cd00118">
    <property type="entry name" value="LysM"/>
    <property type="match status" value="2"/>
</dbReference>
<feature type="domain" description="LysM" evidence="4">
    <location>
        <begin position="113"/>
        <end position="160"/>
    </location>
</feature>
<protein>
    <recommendedName>
        <fullName evidence="4">LysM domain-containing protein</fullName>
    </recommendedName>
</protein>
<evidence type="ECO:0000259" key="4">
    <source>
        <dbReference type="PROSITE" id="PS51782"/>
    </source>
</evidence>
<dbReference type="PANTHER" id="PTHR33734">
    <property type="entry name" value="LYSM DOMAIN-CONTAINING GPI-ANCHORED PROTEIN 2"/>
    <property type="match status" value="1"/>
</dbReference>
<dbReference type="Proteomes" id="UP001187192">
    <property type="component" value="Unassembled WGS sequence"/>
</dbReference>
<dbReference type="InterPro" id="IPR036779">
    <property type="entry name" value="LysM_dom_sf"/>
</dbReference>
<feature type="compositionally biased region" description="Polar residues" evidence="1">
    <location>
        <begin position="429"/>
        <end position="438"/>
    </location>
</feature>
<keyword evidence="3" id="KW-0732">Signal</keyword>
<keyword evidence="6" id="KW-1185">Reference proteome</keyword>
<dbReference type="PROSITE" id="PS51782">
    <property type="entry name" value="LYSM"/>
    <property type="match status" value="2"/>
</dbReference>
<keyword evidence="2" id="KW-1133">Transmembrane helix</keyword>
<feature type="transmembrane region" description="Helical" evidence="2">
    <location>
        <begin position="567"/>
        <end position="586"/>
    </location>
</feature>
<evidence type="ECO:0000256" key="1">
    <source>
        <dbReference type="SAM" id="MobiDB-lite"/>
    </source>
</evidence>
<feature type="signal peptide" evidence="3">
    <location>
        <begin position="1"/>
        <end position="26"/>
    </location>
</feature>
<evidence type="ECO:0000313" key="5">
    <source>
        <dbReference type="EMBL" id="GMN38288.1"/>
    </source>
</evidence>
<reference evidence="5" key="1">
    <citation type="submission" date="2023-07" db="EMBL/GenBank/DDBJ databases">
        <title>draft genome sequence of fig (Ficus carica).</title>
        <authorList>
            <person name="Takahashi T."/>
            <person name="Nishimura K."/>
        </authorList>
    </citation>
    <scope>NUCLEOTIDE SEQUENCE</scope>
</reference>
<sequence>MASSSTAAAATLLLLLALCLISGAAAQPREGSFKCSARATCQSVVDYSPVNATTLSGIKTLFGVKKLYALLGANNLSPSTPPNTTVAAKTTIRVPFPCLCNGSGGAGVSNRVPIYTVKEGDVLDSIARQVFSELVTYQQIASVNNISNPDLIKQKQELWIPLPCSCDEVNGTVVVHYGHLVAAGSTVAGIAQRFGTTEETLLKLNAMVNASQLLAKQILDVPLKGLGWELGSRSRWHSGSGTRFEIGVYDGIRGSRLKLSFWTKVGVEVEFLDGNRGRVLVPEVGVGFWEGGIVRVLVLGSGFETGVSVGFQDKNWGWVLTLGVRVGLRIRSRGRVLGWGSGSGFGTRIRIEVEFRCRGSGSRSGSGSGVGVRFRYEVEFRYQGSGLSFGTETRPRPLLRPRPRHQNLTPNLTHVPKPNPNQHPESRPRSTLRNSTPTPVLKPDIDLACSSSIRNDSLDSSLLVPNGTYAVTAHQCVKCSCDSANNWTLQCEPSQLNPTNWTTCSYAQCSDSSSFSVVNTTSSGTCTGTTCGYAGYNNETIFTTLVQQPTCPASNNTNAASKMGLQAWSWNFLSISIIQLVLLGLFSMRW</sequence>